<dbReference type="Proteomes" id="UP000245202">
    <property type="component" value="Unassembled WGS sequence"/>
</dbReference>
<dbReference type="RefSeq" id="WP_108996254.1">
    <property type="nucleotide sequence ID" value="NZ_BDQX01000458.1"/>
</dbReference>
<keyword evidence="2" id="KW-0472">Membrane</keyword>
<accession>A0A2R5F6I9</accession>
<dbReference type="EMBL" id="BDQX01000458">
    <property type="protein sequence ID" value="GBG12171.1"/>
    <property type="molecule type" value="Genomic_DNA"/>
</dbReference>
<keyword evidence="2" id="KW-1133">Transmembrane helix</keyword>
<feature type="transmembrane region" description="Helical" evidence="2">
    <location>
        <begin position="120"/>
        <end position="143"/>
    </location>
</feature>
<proteinExistence type="predicted"/>
<evidence type="ECO:0000256" key="1">
    <source>
        <dbReference type="SAM" id="MobiDB-lite"/>
    </source>
</evidence>
<evidence type="ECO:0000313" key="3">
    <source>
        <dbReference type="EMBL" id="GBG12171.1"/>
    </source>
</evidence>
<protein>
    <recommendedName>
        <fullName evidence="5">DUF4190 domain-containing protein</fullName>
    </recommendedName>
</protein>
<reference evidence="3 4" key="1">
    <citation type="submission" date="2017-08" db="EMBL/GenBank/DDBJ databases">
        <title>Substantial Increase in Enzyme Production by Combined Drug-Resistance Mutations in Paenibacillus agaridevorans.</title>
        <authorList>
            <person name="Tanaka Y."/>
            <person name="Funane K."/>
            <person name="Hosaka T."/>
            <person name="Shiwa Y."/>
            <person name="Fujita N."/>
            <person name="Miyazaki T."/>
            <person name="Yoshikawa H."/>
            <person name="Murakami K."/>
            <person name="Kasahara K."/>
            <person name="Inaoka T."/>
            <person name="Hiraga Y."/>
            <person name="Ochi K."/>
        </authorList>
    </citation>
    <scope>NUCLEOTIDE SEQUENCE [LARGE SCALE GENOMIC DNA]</scope>
    <source>
        <strain evidence="3 4">T-3040</strain>
    </source>
</reference>
<dbReference type="PANTHER" id="PTHR40040">
    <property type="entry name" value="SMALL HYDROPHOBIC PROTEIN-RELATED"/>
    <property type="match status" value="1"/>
</dbReference>
<feature type="transmembrane region" description="Helical" evidence="2">
    <location>
        <begin position="81"/>
        <end position="113"/>
    </location>
</feature>
<dbReference type="InterPro" id="IPR055338">
    <property type="entry name" value="YqfX-like"/>
</dbReference>
<evidence type="ECO:0008006" key="5">
    <source>
        <dbReference type="Google" id="ProtNLM"/>
    </source>
</evidence>
<keyword evidence="4" id="KW-1185">Reference proteome</keyword>
<name>A0A2R5F6I9_9BACL</name>
<gene>
    <name evidence="3" type="ORF">PAT3040_07032</name>
</gene>
<comment type="caution">
    <text evidence="3">The sequence shown here is derived from an EMBL/GenBank/DDBJ whole genome shotgun (WGS) entry which is preliminary data.</text>
</comment>
<dbReference type="AlphaFoldDB" id="A0A2R5F6I9"/>
<organism evidence="3 4">
    <name type="scientific">Paenibacillus agaridevorans</name>
    <dbReference type="NCBI Taxonomy" id="171404"/>
    <lineage>
        <taxon>Bacteria</taxon>
        <taxon>Bacillati</taxon>
        <taxon>Bacillota</taxon>
        <taxon>Bacilli</taxon>
        <taxon>Bacillales</taxon>
        <taxon>Paenibacillaceae</taxon>
        <taxon>Paenibacillus</taxon>
    </lineage>
</organism>
<keyword evidence="2" id="KW-0812">Transmembrane</keyword>
<evidence type="ECO:0000256" key="2">
    <source>
        <dbReference type="SAM" id="Phobius"/>
    </source>
</evidence>
<dbReference type="PANTHER" id="PTHR40040:SF1">
    <property type="entry name" value="MEMBRANE PROTEIN"/>
    <property type="match status" value="1"/>
</dbReference>
<feature type="compositionally biased region" description="Basic and acidic residues" evidence="1">
    <location>
        <begin position="1"/>
        <end position="21"/>
    </location>
</feature>
<sequence length="146" mass="15550">MDDQVKHDDDVYNNHRLKTNDGTDGFEPTNMGTPTNLPDAGAFKEEMGADFAYGMPLTSAQDNGQRGAAELDTVTESTGTAVGWVALVFAIASWFIWPVLIGATATVMGFIAYRQGAKGLGAWAIGIGLTALALNLIIVPFYYALT</sequence>
<feature type="region of interest" description="Disordered" evidence="1">
    <location>
        <begin position="1"/>
        <end position="32"/>
    </location>
</feature>
<evidence type="ECO:0000313" key="4">
    <source>
        <dbReference type="Proteomes" id="UP000245202"/>
    </source>
</evidence>